<dbReference type="NCBIfam" id="TIGR01598">
    <property type="entry name" value="holin_phiLC3"/>
    <property type="match status" value="1"/>
</dbReference>
<protein>
    <submittedName>
        <fullName evidence="3">Phage holin</fullName>
    </submittedName>
</protein>
<name>A0A139RN92_STROR</name>
<feature type="transmembrane region" description="Helical" evidence="2">
    <location>
        <begin position="47"/>
        <end position="65"/>
    </location>
</feature>
<sequence length="87" mass="9650">MKRINWGVRFANKNFIMTVIPAVALVFQAFFGIFNIQLEFGELVDKILVFINVLFALLALLGVVTDPTTAGIGDSNQAMEYDKPKKG</sequence>
<organism evidence="3 4">
    <name type="scientific">Streptococcus oralis</name>
    <dbReference type="NCBI Taxonomy" id="1303"/>
    <lineage>
        <taxon>Bacteria</taxon>
        <taxon>Bacillati</taxon>
        <taxon>Bacillota</taxon>
        <taxon>Bacilli</taxon>
        <taxon>Lactobacillales</taxon>
        <taxon>Streptococcaceae</taxon>
        <taxon>Streptococcus</taxon>
    </lineage>
</organism>
<dbReference type="Proteomes" id="UP000072989">
    <property type="component" value="Unassembled WGS sequence"/>
</dbReference>
<feature type="transmembrane region" description="Helical" evidence="2">
    <location>
        <begin position="15"/>
        <end position="35"/>
    </location>
</feature>
<evidence type="ECO:0000256" key="1">
    <source>
        <dbReference type="SAM" id="MobiDB-lite"/>
    </source>
</evidence>
<keyword evidence="2" id="KW-0812">Transmembrane</keyword>
<reference evidence="3 4" key="1">
    <citation type="submission" date="2016-01" db="EMBL/GenBank/DDBJ databases">
        <title>Highly variable Streptococcus oralis are common among viridans streptococci isolated from primates.</title>
        <authorList>
            <person name="Denapaite D."/>
            <person name="Rieger M."/>
            <person name="Koendgen S."/>
            <person name="Brueckner R."/>
            <person name="Ochigava I."/>
            <person name="Kappeler P."/>
            <person name="Maetz-Rensing K."/>
            <person name="Leendertz F."/>
            <person name="Hakenbeck R."/>
        </authorList>
    </citation>
    <scope>NUCLEOTIDE SEQUENCE [LARGE SCALE GENOMIC DNA]</scope>
    <source>
        <strain evidence="3 4">DD17</strain>
    </source>
</reference>
<dbReference type="RefSeq" id="WP_061865535.1">
    <property type="nucleotide sequence ID" value="NZ_KQ970795.1"/>
</dbReference>
<comment type="caution">
    <text evidence="3">The sequence shown here is derived from an EMBL/GenBank/DDBJ whole genome shotgun (WGS) entry which is preliminary data.</text>
</comment>
<feature type="region of interest" description="Disordered" evidence="1">
    <location>
        <begin position="67"/>
        <end position="87"/>
    </location>
</feature>
<dbReference type="EMBL" id="LQZE01000123">
    <property type="protein sequence ID" value="KXU16213.1"/>
    <property type="molecule type" value="Genomic_DNA"/>
</dbReference>
<gene>
    <name evidence="3" type="ORF">SORDD17_00578</name>
</gene>
<evidence type="ECO:0000313" key="3">
    <source>
        <dbReference type="EMBL" id="KXU16213.1"/>
    </source>
</evidence>
<proteinExistence type="predicted"/>
<keyword evidence="2" id="KW-1133">Transmembrane helix</keyword>
<dbReference type="Pfam" id="PF04531">
    <property type="entry name" value="Phage_holin_1"/>
    <property type="match status" value="1"/>
</dbReference>
<keyword evidence="2" id="KW-0472">Membrane</keyword>
<dbReference type="PATRIC" id="fig|1303.87.peg.702"/>
<accession>A0A139RN92</accession>
<dbReference type="AlphaFoldDB" id="A0A139RN92"/>
<evidence type="ECO:0000256" key="2">
    <source>
        <dbReference type="SAM" id="Phobius"/>
    </source>
</evidence>
<dbReference type="InterPro" id="IPR006485">
    <property type="entry name" value="Phage-like_holin"/>
</dbReference>
<evidence type="ECO:0000313" key="4">
    <source>
        <dbReference type="Proteomes" id="UP000072989"/>
    </source>
</evidence>